<feature type="domain" description="Chaperone DnaJ C-terminal" evidence="6">
    <location>
        <begin position="5"/>
        <end position="68"/>
    </location>
</feature>
<evidence type="ECO:0000259" key="6">
    <source>
        <dbReference type="Pfam" id="PF01556"/>
    </source>
</evidence>
<protein>
    <submittedName>
        <fullName evidence="7">Molecular chaperone DnaJ</fullName>
    </submittedName>
</protein>
<name>A0A930EI89_9FIRM</name>
<dbReference type="FunFam" id="2.60.260.20:FF:000005">
    <property type="entry name" value="Chaperone protein dnaJ 1, mitochondrial"/>
    <property type="match status" value="1"/>
</dbReference>
<dbReference type="GO" id="GO:0005737">
    <property type="term" value="C:cytoplasm"/>
    <property type="evidence" value="ECO:0007669"/>
    <property type="project" value="TreeGrafter"/>
</dbReference>
<evidence type="ECO:0000256" key="5">
    <source>
        <dbReference type="SAM" id="MobiDB-lite"/>
    </source>
</evidence>
<evidence type="ECO:0000256" key="4">
    <source>
        <dbReference type="ARBA" id="ARBA00022833"/>
    </source>
</evidence>
<keyword evidence="2" id="KW-0677">Repeat</keyword>
<dbReference type="GO" id="GO:0008270">
    <property type="term" value="F:zinc ion binding"/>
    <property type="evidence" value="ECO:0007669"/>
    <property type="project" value="UniProtKB-KW"/>
</dbReference>
<organism evidence="7 8">
    <name type="scientific">Mogibacterium diversum</name>
    <dbReference type="NCBI Taxonomy" id="114527"/>
    <lineage>
        <taxon>Bacteria</taxon>
        <taxon>Bacillati</taxon>
        <taxon>Bacillota</taxon>
        <taxon>Clostridia</taxon>
        <taxon>Peptostreptococcales</taxon>
        <taxon>Anaerovoracaceae</taxon>
        <taxon>Mogibacterium</taxon>
    </lineage>
</organism>
<dbReference type="Pfam" id="PF01556">
    <property type="entry name" value="DnaJ_C"/>
    <property type="match status" value="1"/>
</dbReference>
<evidence type="ECO:0000313" key="8">
    <source>
        <dbReference type="Proteomes" id="UP000722050"/>
    </source>
</evidence>
<comment type="caution">
    <text evidence="7">The sequence shown here is derived from an EMBL/GenBank/DDBJ whole genome shotgun (WGS) entry which is preliminary data.</text>
</comment>
<keyword evidence="1" id="KW-0479">Metal-binding</keyword>
<evidence type="ECO:0000256" key="3">
    <source>
        <dbReference type="ARBA" id="ARBA00022771"/>
    </source>
</evidence>
<dbReference type="PANTHER" id="PTHR43096">
    <property type="entry name" value="DNAJ HOMOLOG 1, MITOCHONDRIAL-RELATED"/>
    <property type="match status" value="1"/>
</dbReference>
<dbReference type="InterPro" id="IPR002939">
    <property type="entry name" value="DnaJ_C"/>
</dbReference>
<proteinExistence type="predicted"/>
<dbReference type="GO" id="GO:0051082">
    <property type="term" value="F:unfolded protein binding"/>
    <property type="evidence" value="ECO:0007669"/>
    <property type="project" value="InterPro"/>
</dbReference>
<accession>A0A930EI89</accession>
<dbReference type="AlphaFoldDB" id="A0A930EI89"/>
<evidence type="ECO:0000256" key="1">
    <source>
        <dbReference type="ARBA" id="ARBA00022723"/>
    </source>
</evidence>
<feature type="region of interest" description="Disordered" evidence="5">
    <location>
        <begin position="34"/>
        <end position="57"/>
    </location>
</feature>
<feature type="non-terminal residue" evidence="7">
    <location>
        <position position="1"/>
    </location>
</feature>
<keyword evidence="3" id="KW-0863">Zinc-finger</keyword>
<gene>
    <name evidence="7" type="ORF">HXM71_07590</name>
</gene>
<dbReference type="Proteomes" id="UP000722050">
    <property type="component" value="Unassembled WGS sequence"/>
</dbReference>
<reference evidence="7" key="1">
    <citation type="submission" date="2020-04" db="EMBL/GenBank/DDBJ databases">
        <title>Deep metagenomics examines the oral microbiome during advanced dental caries in children, revealing novel taxa and co-occurrences with host molecules.</title>
        <authorList>
            <person name="Baker J.L."/>
            <person name="Morton J.T."/>
            <person name="Dinis M."/>
            <person name="Alvarez R."/>
            <person name="Tran N.C."/>
            <person name="Knight R."/>
            <person name="Edlund A."/>
        </authorList>
    </citation>
    <scope>NUCLEOTIDE SEQUENCE</scope>
    <source>
        <strain evidence="7">JCVI_24_bin.8</strain>
    </source>
</reference>
<dbReference type="PANTHER" id="PTHR43096:SF48">
    <property type="entry name" value="CHAPERONE PROTEIN DNAJ"/>
    <property type="match status" value="1"/>
</dbReference>
<dbReference type="Gene3D" id="2.60.260.20">
    <property type="entry name" value="Urease metallochaperone UreE, N-terminal domain"/>
    <property type="match status" value="1"/>
</dbReference>
<keyword evidence="4" id="KW-0862">Zinc</keyword>
<dbReference type="EMBL" id="JABZQH010000348">
    <property type="protein sequence ID" value="MBF1352954.1"/>
    <property type="molecule type" value="Genomic_DNA"/>
</dbReference>
<dbReference type="SUPFAM" id="SSF49493">
    <property type="entry name" value="HSP40/DnaJ peptide-binding domain"/>
    <property type="match status" value="1"/>
</dbReference>
<dbReference type="InterPro" id="IPR008971">
    <property type="entry name" value="HSP40/DnaJ_pept-bd"/>
</dbReference>
<sequence length="94" mass="10179">ILSEEHIGMADAALGAELDVKTVDGTITMKVPAGTQSGTDFKLSGHGVPHMRSDKRGPHIVTVVVDTPTKLNRRQKEILREFNDTLGRKGIFGL</sequence>
<evidence type="ECO:0000313" key="7">
    <source>
        <dbReference type="EMBL" id="MBF1352954.1"/>
    </source>
</evidence>
<evidence type="ECO:0000256" key="2">
    <source>
        <dbReference type="ARBA" id="ARBA00022737"/>
    </source>
</evidence>
<dbReference type="GO" id="GO:0042026">
    <property type="term" value="P:protein refolding"/>
    <property type="evidence" value="ECO:0007669"/>
    <property type="project" value="TreeGrafter"/>
</dbReference>